<comment type="subcellular location">
    <subcellularLocation>
        <location evidence="1">Cell membrane</location>
        <topology evidence="1">Multi-pass membrane protein</topology>
    </subcellularLocation>
</comment>
<dbReference type="PRINTS" id="PR00237">
    <property type="entry name" value="GPCRRHODOPSN"/>
</dbReference>
<feature type="transmembrane region" description="Helical" evidence="12">
    <location>
        <begin position="53"/>
        <end position="78"/>
    </location>
</feature>
<keyword evidence="2" id="KW-1003">Cell membrane</keyword>
<evidence type="ECO:0000256" key="7">
    <source>
        <dbReference type="ARBA" id="ARBA00023157"/>
    </source>
</evidence>
<evidence type="ECO:0000313" key="14">
    <source>
        <dbReference type="EMBL" id="VEL13339.1"/>
    </source>
</evidence>
<evidence type="ECO:0000256" key="12">
    <source>
        <dbReference type="SAM" id="Phobius"/>
    </source>
</evidence>
<protein>
    <recommendedName>
        <fullName evidence="13">G-protein coupled receptors family 1 profile domain-containing protein</fullName>
    </recommendedName>
</protein>
<dbReference type="OrthoDB" id="5951059at2759"/>
<reference evidence="14" key="1">
    <citation type="submission" date="2018-11" db="EMBL/GenBank/DDBJ databases">
        <authorList>
            <consortium name="Pathogen Informatics"/>
        </authorList>
    </citation>
    <scope>NUCLEOTIDE SEQUENCE</scope>
</reference>
<feature type="transmembrane region" description="Helical" evidence="12">
    <location>
        <begin position="90"/>
        <end position="114"/>
    </location>
</feature>
<keyword evidence="6 12" id="KW-0472">Membrane</keyword>
<feature type="domain" description="G-protein coupled receptors family 1 profile" evidence="13">
    <location>
        <begin position="69"/>
        <end position="549"/>
    </location>
</feature>
<keyword evidence="3 10" id="KW-0812">Transmembrane</keyword>
<keyword evidence="8 10" id="KW-0675">Receptor</keyword>
<dbReference type="PROSITE" id="PS50262">
    <property type="entry name" value="G_PROTEIN_RECEP_F1_2"/>
    <property type="match status" value="1"/>
</dbReference>
<evidence type="ECO:0000256" key="9">
    <source>
        <dbReference type="ARBA" id="ARBA00023224"/>
    </source>
</evidence>
<feature type="transmembrane region" description="Helical" evidence="12">
    <location>
        <begin position="210"/>
        <end position="235"/>
    </location>
</feature>
<keyword evidence="4 12" id="KW-1133">Transmembrane helix</keyword>
<evidence type="ECO:0000256" key="6">
    <source>
        <dbReference type="ARBA" id="ARBA00023136"/>
    </source>
</evidence>
<dbReference type="Pfam" id="PF00001">
    <property type="entry name" value="7tm_1"/>
    <property type="match status" value="1"/>
</dbReference>
<feature type="transmembrane region" description="Helical" evidence="12">
    <location>
        <begin position="169"/>
        <end position="190"/>
    </location>
</feature>
<evidence type="ECO:0000259" key="13">
    <source>
        <dbReference type="PROSITE" id="PS50262"/>
    </source>
</evidence>
<keyword evidence="9 10" id="KW-0807">Transducer</keyword>
<keyword evidence="5 10" id="KW-0297">G-protein coupled receptor</keyword>
<feature type="region of interest" description="Disordered" evidence="11">
    <location>
        <begin position="352"/>
        <end position="402"/>
    </location>
</feature>
<evidence type="ECO:0000256" key="1">
    <source>
        <dbReference type="ARBA" id="ARBA00004651"/>
    </source>
</evidence>
<comment type="similarity">
    <text evidence="10">Belongs to the G-protein coupled receptor 1 family.</text>
</comment>
<evidence type="ECO:0000313" key="15">
    <source>
        <dbReference type="Proteomes" id="UP000784294"/>
    </source>
</evidence>
<dbReference type="SMART" id="SM01381">
    <property type="entry name" value="7TM_GPCR_Srsx"/>
    <property type="match status" value="1"/>
</dbReference>
<dbReference type="PANTHER" id="PTHR24248">
    <property type="entry name" value="ADRENERGIC RECEPTOR-RELATED G-PROTEIN COUPLED RECEPTOR"/>
    <property type="match status" value="1"/>
</dbReference>
<feature type="compositionally biased region" description="Low complexity" evidence="11">
    <location>
        <begin position="353"/>
        <end position="375"/>
    </location>
</feature>
<feature type="transmembrane region" description="Helical" evidence="12">
    <location>
        <begin position="493"/>
        <end position="512"/>
    </location>
</feature>
<dbReference type="GO" id="GO:0071880">
    <property type="term" value="P:adenylate cyclase-activating adrenergic receptor signaling pathway"/>
    <property type="evidence" value="ECO:0007669"/>
    <property type="project" value="TreeGrafter"/>
</dbReference>
<evidence type="ECO:0000256" key="3">
    <source>
        <dbReference type="ARBA" id="ARBA00022692"/>
    </source>
</evidence>
<evidence type="ECO:0000256" key="2">
    <source>
        <dbReference type="ARBA" id="ARBA00022475"/>
    </source>
</evidence>
<keyword evidence="7" id="KW-1015">Disulfide bond</keyword>
<comment type="caution">
    <text evidence="14">The sequence shown here is derived from an EMBL/GenBank/DDBJ whole genome shotgun (WGS) entry which is preliminary data.</text>
</comment>
<evidence type="ECO:0000256" key="4">
    <source>
        <dbReference type="ARBA" id="ARBA00022989"/>
    </source>
</evidence>
<feature type="compositionally biased region" description="Basic and acidic residues" evidence="11">
    <location>
        <begin position="376"/>
        <end position="390"/>
    </location>
</feature>
<dbReference type="PANTHER" id="PTHR24248:SF199">
    <property type="entry name" value="IP13425P-RELATED"/>
    <property type="match status" value="1"/>
</dbReference>
<accession>A0A3S5AD34</accession>
<keyword evidence="15" id="KW-1185">Reference proteome</keyword>
<evidence type="ECO:0000256" key="11">
    <source>
        <dbReference type="SAM" id="MobiDB-lite"/>
    </source>
</evidence>
<dbReference type="EMBL" id="CAAALY010017475">
    <property type="protein sequence ID" value="VEL13339.1"/>
    <property type="molecule type" value="Genomic_DNA"/>
</dbReference>
<dbReference type="GO" id="GO:0004993">
    <property type="term" value="F:G protein-coupled serotonin receptor activity"/>
    <property type="evidence" value="ECO:0007669"/>
    <property type="project" value="UniProtKB-ARBA"/>
</dbReference>
<gene>
    <name evidence="14" type="ORF">PXEA_LOCUS6779</name>
</gene>
<sequence length="552" mass="61888">MKINATSPVDKEANSTSSAMFLSSEDICAQLFDPVPLEQLLACSSPYTPTQAIFVGLLLGLLALGTAIGNLLIILAVLLVRRLRTPGNLLILNLALSDFLVSVLVLPFAIIYQLEGFWRLDQSVCTLYILADVLLCTSSILGLCAISIDRFMAINSPLDYPRRRTTCKMILMILLCWTVSALISVTPLFGWDRPDFGYQCAYNNEPTYQFYAIFSAFFLPLSVMLILYGRIFLVARRMAHKDAKQSSKWNSPTPVNFSVGMAGPFEESVWQIKNYEISKNINNLEEEEVLVQSIGHKNVDIWGFSNGSHANHLLPGKLFLLDSARFNRWLRRKTWCPVRIVQFKASPITQYESSSGMSPVMGSSSSTKSHNTLSNKEIRTNAARSKDGKVQQKNSLTMKDHSPDAVEMPTVLGLGRRHSKQTMLRLSKEEILFNGNQYNGEVSECEAESKSNPMTIRDMQTTPDEQGANSNWKPASEKSNVFRSSESDSHNKAVLTLGVIMGCFTICWLPFFTTQVALPFLSSYRNNFVISYLKNLMPYFNFCLNVIVQNID</sequence>
<proteinExistence type="inferred from homology"/>
<dbReference type="GO" id="GO:0005886">
    <property type="term" value="C:plasma membrane"/>
    <property type="evidence" value="ECO:0007669"/>
    <property type="project" value="UniProtKB-SubCell"/>
</dbReference>
<dbReference type="InterPro" id="IPR017452">
    <property type="entry name" value="GPCR_Rhodpsn_7TM"/>
</dbReference>
<dbReference type="AlphaFoldDB" id="A0A3S5AD34"/>
<dbReference type="InterPro" id="IPR000276">
    <property type="entry name" value="GPCR_Rhodpsn"/>
</dbReference>
<dbReference type="GO" id="GO:0043410">
    <property type="term" value="P:positive regulation of MAPK cascade"/>
    <property type="evidence" value="ECO:0007669"/>
    <property type="project" value="TreeGrafter"/>
</dbReference>
<dbReference type="Proteomes" id="UP000784294">
    <property type="component" value="Unassembled WGS sequence"/>
</dbReference>
<name>A0A3S5AD34_9PLAT</name>
<dbReference type="Gene3D" id="1.20.1070.10">
    <property type="entry name" value="Rhodopsin 7-helix transmembrane proteins"/>
    <property type="match status" value="2"/>
</dbReference>
<evidence type="ECO:0000256" key="8">
    <source>
        <dbReference type="ARBA" id="ARBA00023170"/>
    </source>
</evidence>
<organism evidence="14 15">
    <name type="scientific">Protopolystoma xenopodis</name>
    <dbReference type="NCBI Taxonomy" id="117903"/>
    <lineage>
        <taxon>Eukaryota</taxon>
        <taxon>Metazoa</taxon>
        <taxon>Spiralia</taxon>
        <taxon>Lophotrochozoa</taxon>
        <taxon>Platyhelminthes</taxon>
        <taxon>Monogenea</taxon>
        <taxon>Polyopisthocotylea</taxon>
        <taxon>Polystomatidea</taxon>
        <taxon>Polystomatidae</taxon>
        <taxon>Protopolystoma</taxon>
    </lineage>
</organism>
<dbReference type="SUPFAM" id="SSF81321">
    <property type="entry name" value="Family A G protein-coupled receptor-like"/>
    <property type="match status" value="1"/>
</dbReference>
<feature type="transmembrane region" description="Helical" evidence="12">
    <location>
        <begin position="126"/>
        <end position="148"/>
    </location>
</feature>
<evidence type="ECO:0000256" key="10">
    <source>
        <dbReference type="RuleBase" id="RU000688"/>
    </source>
</evidence>
<dbReference type="PROSITE" id="PS00237">
    <property type="entry name" value="G_PROTEIN_RECEP_F1_1"/>
    <property type="match status" value="1"/>
</dbReference>
<evidence type="ECO:0000256" key="5">
    <source>
        <dbReference type="ARBA" id="ARBA00023040"/>
    </source>
</evidence>